<dbReference type="RefSeq" id="WP_007172635.1">
    <property type="nucleotide sequence ID" value="NZ_GG770628.1"/>
</dbReference>
<evidence type="ECO:0000256" key="2">
    <source>
        <dbReference type="ARBA" id="ARBA00022840"/>
    </source>
</evidence>
<proteinExistence type="predicted"/>
<feature type="non-terminal residue" evidence="4">
    <location>
        <position position="351"/>
    </location>
</feature>
<dbReference type="PANTHER" id="PTHR43788">
    <property type="entry name" value="DNA2/NAM7 HELICASE FAMILY MEMBER"/>
    <property type="match status" value="1"/>
</dbReference>
<keyword evidence="1" id="KW-0547">Nucleotide-binding</keyword>
<accession>D5P6H2</accession>
<dbReference type="InterPro" id="IPR027785">
    <property type="entry name" value="UvrD-like_helicase_C"/>
</dbReference>
<dbReference type="NCBIfam" id="TIGR01447">
    <property type="entry name" value="recD"/>
    <property type="match status" value="1"/>
</dbReference>
<keyword evidence="5" id="KW-1185">Reference proteome</keyword>
<dbReference type="Pfam" id="PF13604">
    <property type="entry name" value="AAA_30"/>
    <property type="match status" value="1"/>
</dbReference>
<dbReference type="EMBL" id="ADNV01000143">
    <property type="protein sequence ID" value="EFG78327.1"/>
    <property type="molecule type" value="Genomic_DNA"/>
</dbReference>
<dbReference type="InterPro" id="IPR050534">
    <property type="entry name" value="Coronavir_polyprotein_1ab"/>
</dbReference>
<evidence type="ECO:0000313" key="4">
    <source>
        <dbReference type="EMBL" id="EFG78327.1"/>
    </source>
</evidence>
<dbReference type="CDD" id="cd18809">
    <property type="entry name" value="SF1_C_RecD"/>
    <property type="match status" value="1"/>
</dbReference>
<keyword evidence="2" id="KW-0067">ATP-binding</keyword>
<dbReference type="Proteomes" id="UP000003653">
    <property type="component" value="Unassembled WGS sequence"/>
</dbReference>
<gene>
    <name evidence="4" type="primary">recD2</name>
    <name evidence="4" type="ORF">HMPREF0591_1766</name>
</gene>
<dbReference type="HOGENOM" id="CLU_788751_0_0_11"/>
<dbReference type="InterPro" id="IPR027417">
    <property type="entry name" value="P-loop_NTPase"/>
</dbReference>
<feature type="non-terminal residue" evidence="4">
    <location>
        <position position="1"/>
    </location>
</feature>
<dbReference type="GO" id="GO:0009338">
    <property type="term" value="C:exodeoxyribonuclease V complex"/>
    <property type="evidence" value="ECO:0007669"/>
    <property type="project" value="InterPro"/>
</dbReference>
<dbReference type="GO" id="GO:0005524">
    <property type="term" value="F:ATP binding"/>
    <property type="evidence" value="ECO:0007669"/>
    <property type="project" value="UniProtKB-KW"/>
</dbReference>
<comment type="caution">
    <text evidence="4">The sequence shown here is derived from an EMBL/GenBank/DDBJ whole genome shotgun (WGS) entry which is preliminary data.</text>
</comment>
<dbReference type="SUPFAM" id="SSF52540">
    <property type="entry name" value="P-loop containing nucleoside triphosphate hydrolases"/>
    <property type="match status" value="1"/>
</dbReference>
<dbReference type="PANTHER" id="PTHR43788:SF6">
    <property type="entry name" value="DNA HELICASE B"/>
    <property type="match status" value="1"/>
</dbReference>
<protein>
    <submittedName>
        <fullName evidence="4">Putative exodeoxyribonuclease V, alpha subunit</fullName>
        <ecNumber evidence="4">3.1.11.5</ecNumber>
    </submittedName>
</protein>
<dbReference type="Gene3D" id="3.40.50.300">
    <property type="entry name" value="P-loop containing nucleotide triphosphate hydrolases"/>
    <property type="match status" value="3"/>
</dbReference>
<feature type="domain" description="UvrD-like helicase C-terminal" evidence="3">
    <location>
        <begin position="285"/>
        <end position="330"/>
    </location>
</feature>
<dbReference type="GO" id="GO:0008854">
    <property type="term" value="F:exodeoxyribonuclease V activity"/>
    <property type="evidence" value="ECO:0007669"/>
    <property type="project" value="UniProtKB-EC"/>
</dbReference>
<dbReference type="GO" id="GO:0006310">
    <property type="term" value="P:DNA recombination"/>
    <property type="evidence" value="ECO:0007669"/>
    <property type="project" value="InterPro"/>
</dbReference>
<evidence type="ECO:0000313" key="5">
    <source>
        <dbReference type="Proteomes" id="UP000003653"/>
    </source>
</evidence>
<dbReference type="EC" id="3.1.11.5" evidence="4"/>
<dbReference type="AlphaFoldDB" id="D5P6H2"/>
<dbReference type="InterPro" id="IPR006344">
    <property type="entry name" value="RecD"/>
</dbReference>
<dbReference type="GO" id="GO:0017116">
    <property type="term" value="F:single-stranded DNA helicase activity"/>
    <property type="evidence" value="ECO:0007669"/>
    <property type="project" value="TreeGrafter"/>
</dbReference>
<reference evidence="4 5" key="1">
    <citation type="submission" date="2010-04" db="EMBL/GenBank/DDBJ databases">
        <authorList>
            <person name="Muzny D."/>
            <person name="Qin X."/>
            <person name="Deng J."/>
            <person name="Jiang H."/>
            <person name="Liu Y."/>
            <person name="Qu J."/>
            <person name="Song X.-Z."/>
            <person name="Zhang L."/>
            <person name="Thornton R."/>
            <person name="Coyle M."/>
            <person name="Francisco L."/>
            <person name="Jackson L."/>
            <person name="Javaid M."/>
            <person name="Korchina V."/>
            <person name="Kovar C."/>
            <person name="Mata R."/>
            <person name="Mathew T."/>
            <person name="Ngo R."/>
            <person name="Nguyen L."/>
            <person name="Nguyen N."/>
            <person name="Okwuonu G."/>
            <person name="Ongeri F."/>
            <person name="Pham C."/>
            <person name="Simmons D."/>
            <person name="Wilczek-Boney K."/>
            <person name="Hale W."/>
            <person name="Jakkamsetti A."/>
            <person name="Pham P."/>
            <person name="Ruth R."/>
            <person name="San Lucas F."/>
            <person name="Warren J."/>
            <person name="Zhang J."/>
            <person name="Zhao Z."/>
            <person name="Zhou C."/>
            <person name="Zhu D."/>
            <person name="Lee S."/>
            <person name="Bess C."/>
            <person name="Blankenburg K."/>
            <person name="Forbes L."/>
            <person name="Fu Q."/>
            <person name="Gubbala S."/>
            <person name="Hirani K."/>
            <person name="Jayaseelan J.C."/>
            <person name="Lara F."/>
            <person name="Munidasa M."/>
            <person name="Palculict T."/>
            <person name="Patil S."/>
            <person name="Pu L.-L."/>
            <person name="Saada N."/>
            <person name="Tang L."/>
            <person name="Weissenberger G."/>
            <person name="Zhu Y."/>
            <person name="Hemphill L."/>
            <person name="Shang Y."/>
            <person name="Youmans B."/>
            <person name="Ayvaz T."/>
            <person name="Ross M."/>
            <person name="Santibanez J."/>
            <person name="Aqrawi P."/>
            <person name="Gross S."/>
            <person name="Joshi V."/>
            <person name="Fowler G."/>
            <person name="Nazareth L."/>
            <person name="Reid J."/>
            <person name="Worley K."/>
            <person name="Petrosino J."/>
            <person name="Highlander S."/>
            <person name="Gibbs R."/>
        </authorList>
    </citation>
    <scope>NUCLEOTIDE SEQUENCE [LARGE SCALE GENOMIC DNA]</scope>
    <source>
        <strain evidence="4 5">ATCC BAA-614</strain>
    </source>
</reference>
<sequence>AVAAEVRRLDAADRARLTGLPATTLHRLLGARPDTSVRFKHNRGNRLPHDVIVVDETSMVSLTMMARLLEAVRPDTRLILVGDPDQLASVEAGAVLADLVDGLTARDDVRVAALRTPHRFGESIGALAEAIRVGDADRVLGLLRAGGEHIEWLDSDGPADRLRAVLVPHALRVREAALLGATEVALATLDEHRLLCAHRQGPYGVSHWNRQVERWLSEETGQPVPSAWYAGRPVLVTANDYGLKVYNGDTGVVVAGPDGLRAVIAGAAGTLGFATSRLTDIETMHAMTIHKSQGSQADEVTVLMPPEDSRLLTRELFYTAVTRAKARVRVAGSEAAVRAAIERRAVRATGL</sequence>
<evidence type="ECO:0000256" key="1">
    <source>
        <dbReference type="ARBA" id="ARBA00022741"/>
    </source>
</evidence>
<dbReference type="GO" id="GO:0006302">
    <property type="term" value="P:double-strand break repair"/>
    <property type="evidence" value="ECO:0007669"/>
    <property type="project" value="InterPro"/>
</dbReference>
<dbReference type="Pfam" id="PF13538">
    <property type="entry name" value="UvrD_C_2"/>
    <property type="match status" value="1"/>
</dbReference>
<evidence type="ECO:0000259" key="3">
    <source>
        <dbReference type="Pfam" id="PF13538"/>
    </source>
</evidence>
<organism evidence="4 5">
    <name type="scientific">Mycobacterium parascrofulaceum ATCC BAA-614</name>
    <dbReference type="NCBI Taxonomy" id="525368"/>
    <lineage>
        <taxon>Bacteria</taxon>
        <taxon>Bacillati</taxon>
        <taxon>Actinomycetota</taxon>
        <taxon>Actinomycetes</taxon>
        <taxon>Mycobacteriales</taxon>
        <taxon>Mycobacteriaceae</taxon>
        <taxon>Mycobacterium</taxon>
        <taxon>Mycobacterium simiae complex</taxon>
    </lineage>
</organism>
<dbReference type="CDD" id="cd17933">
    <property type="entry name" value="DEXSc_RecD-like"/>
    <property type="match status" value="1"/>
</dbReference>
<name>D5P6H2_9MYCO</name>
<dbReference type="eggNOG" id="COG0507">
    <property type="taxonomic scope" value="Bacteria"/>
</dbReference>
<keyword evidence="4" id="KW-0378">Hydrolase</keyword>